<proteinExistence type="inferred from homology"/>
<dbReference type="InterPro" id="IPR023485">
    <property type="entry name" value="Ptyr_pPase"/>
</dbReference>
<dbReference type="Proteomes" id="UP000308181">
    <property type="component" value="Unassembled WGS sequence"/>
</dbReference>
<comment type="similarity">
    <text evidence="1">Belongs to the low molecular weight phosphotyrosine protein phosphatase family.</text>
</comment>
<dbReference type="CDD" id="cd16343">
    <property type="entry name" value="LMWPTP"/>
    <property type="match status" value="1"/>
</dbReference>
<protein>
    <recommendedName>
        <fullName evidence="2">protein-tyrosine-phosphatase</fullName>
        <ecNumber evidence="2">3.1.3.48</ecNumber>
    </recommendedName>
</protein>
<dbReference type="PANTHER" id="PTHR11717:SF7">
    <property type="entry name" value="LOW MOLECULAR WEIGHT PHOSPHOTYROSINE PROTEIN PHOSPHATASE"/>
    <property type="match status" value="1"/>
</dbReference>
<dbReference type="Gene3D" id="3.40.50.2300">
    <property type="match status" value="1"/>
</dbReference>
<dbReference type="SUPFAM" id="SSF52788">
    <property type="entry name" value="Phosphotyrosine protein phosphatases I"/>
    <property type="match status" value="1"/>
</dbReference>
<dbReference type="Pfam" id="PF01451">
    <property type="entry name" value="LMWPc"/>
    <property type="match status" value="1"/>
</dbReference>
<evidence type="ECO:0000313" key="8">
    <source>
        <dbReference type="Proteomes" id="UP000308181"/>
    </source>
</evidence>
<name>A0A4U1CB12_9SPHI</name>
<feature type="active site" description="Nucleophile" evidence="5">
    <location>
        <position position="13"/>
    </location>
</feature>
<reference evidence="7 8" key="1">
    <citation type="submission" date="2019-04" db="EMBL/GenBank/DDBJ databases">
        <title>Pedobacter sp. AR-3-17 sp. nov., isolated from Arctic soil.</title>
        <authorList>
            <person name="Dahal R.H."/>
            <person name="Kim D.-U."/>
        </authorList>
    </citation>
    <scope>NUCLEOTIDE SEQUENCE [LARGE SCALE GENOMIC DNA]</scope>
    <source>
        <strain evidence="7 8">AR-3-17</strain>
    </source>
</reference>
<evidence type="ECO:0000256" key="2">
    <source>
        <dbReference type="ARBA" id="ARBA00013064"/>
    </source>
</evidence>
<dbReference type="RefSeq" id="WP_136825093.1">
    <property type="nucleotide sequence ID" value="NZ_SWBP01000001.1"/>
</dbReference>
<organism evidence="7 8">
    <name type="scientific">Pedobacter cryophilus</name>
    <dbReference type="NCBI Taxonomy" id="2571271"/>
    <lineage>
        <taxon>Bacteria</taxon>
        <taxon>Pseudomonadati</taxon>
        <taxon>Bacteroidota</taxon>
        <taxon>Sphingobacteriia</taxon>
        <taxon>Sphingobacteriales</taxon>
        <taxon>Sphingobacteriaceae</taxon>
        <taxon>Pedobacter</taxon>
    </lineage>
</organism>
<dbReference type="EC" id="3.1.3.48" evidence="2"/>
<evidence type="ECO:0000256" key="3">
    <source>
        <dbReference type="ARBA" id="ARBA00022801"/>
    </source>
</evidence>
<dbReference type="InterPro" id="IPR036196">
    <property type="entry name" value="Ptyr_pPase_sf"/>
</dbReference>
<dbReference type="SMART" id="SM00226">
    <property type="entry name" value="LMWPc"/>
    <property type="match status" value="1"/>
</dbReference>
<dbReference type="InterPro" id="IPR050438">
    <property type="entry name" value="LMW_PTPase"/>
</dbReference>
<dbReference type="InterPro" id="IPR017867">
    <property type="entry name" value="Tyr_phospatase_low_mol_wt"/>
</dbReference>
<evidence type="ECO:0000256" key="1">
    <source>
        <dbReference type="ARBA" id="ARBA00011063"/>
    </source>
</evidence>
<accession>A0A4U1CB12</accession>
<dbReference type="PRINTS" id="PR00719">
    <property type="entry name" value="LMWPTPASE"/>
</dbReference>
<keyword evidence="8" id="KW-1185">Reference proteome</keyword>
<dbReference type="OrthoDB" id="9784339at2"/>
<feature type="active site" description="Proton donor" evidence="5">
    <location>
        <position position="117"/>
    </location>
</feature>
<keyword evidence="3" id="KW-0378">Hydrolase</keyword>
<evidence type="ECO:0000259" key="6">
    <source>
        <dbReference type="SMART" id="SM00226"/>
    </source>
</evidence>
<evidence type="ECO:0000256" key="5">
    <source>
        <dbReference type="PIRSR" id="PIRSR617867-1"/>
    </source>
</evidence>
<dbReference type="AlphaFoldDB" id="A0A4U1CB12"/>
<keyword evidence="4" id="KW-0904">Protein phosphatase</keyword>
<sequence>MKILIVCLGNICRSPIAHGVMQHLVNQEGLNWEIDSAGTGGWHIGQMPDYRSIEVAKKHGINISDQKARKFNALDFQNFDLIYVMDKNNYADVVSLTNDVNERAKVQLFIKDEAVPDPYTDDAMFDPVYQLISAQCEKLLQSLKKENS</sequence>
<evidence type="ECO:0000256" key="4">
    <source>
        <dbReference type="ARBA" id="ARBA00022912"/>
    </source>
</evidence>
<comment type="caution">
    <text evidence="7">The sequence shown here is derived from an EMBL/GenBank/DDBJ whole genome shotgun (WGS) entry which is preliminary data.</text>
</comment>
<dbReference type="EMBL" id="SWBP01000001">
    <property type="protein sequence ID" value="TKC00888.1"/>
    <property type="molecule type" value="Genomic_DNA"/>
</dbReference>
<feature type="domain" description="Phosphotyrosine protein phosphatase I" evidence="6">
    <location>
        <begin position="1"/>
        <end position="142"/>
    </location>
</feature>
<evidence type="ECO:0000313" key="7">
    <source>
        <dbReference type="EMBL" id="TKC00888.1"/>
    </source>
</evidence>
<dbReference type="GO" id="GO:0004725">
    <property type="term" value="F:protein tyrosine phosphatase activity"/>
    <property type="evidence" value="ECO:0007669"/>
    <property type="project" value="UniProtKB-EC"/>
</dbReference>
<feature type="active site" description="Nucleophile" evidence="5">
    <location>
        <position position="7"/>
    </location>
</feature>
<dbReference type="PANTHER" id="PTHR11717">
    <property type="entry name" value="LOW MOLECULAR WEIGHT PROTEIN TYROSINE PHOSPHATASE"/>
    <property type="match status" value="1"/>
</dbReference>
<gene>
    <name evidence="7" type="ORF">FA046_04215</name>
</gene>